<reference evidence="4" key="1">
    <citation type="submission" date="2018-05" db="EMBL/GenBank/DDBJ databases">
        <title>Genome Sequencing of selected type strains of the family Eggerthellaceae.</title>
        <authorList>
            <person name="Danylec N."/>
            <person name="Stoll D.A."/>
            <person name="Doetsch A."/>
            <person name="Huch M."/>
        </authorList>
    </citation>
    <scope>NUCLEOTIDE SEQUENCE [LARGE SCALE GENOMIC DNA]</scope>
    <source>
        <strain evidence="4">DSM 27213</strain>
    </source>
</reference>
<comment type="caution">
    <text evidence="3">The sequence shown here is derived from an EMBL/GenBank/DDBJ whole genome shotgun (WGS) entry which is preliminary data.</text>
</comment>
<proteinExistence type="predicted"/>
<feature type="domain" description="Putative Se/S carrier protein-like" evidence="2">
    <location>
        <begin position="66"/>
        <end position="132"/>
    </location>
</feature>
<dbReference type="Proteomes" id="UP000285258">
    <property type="component" value="Unassembled WGS sequence"/>
</dbReference>
<sequence length="147" mass="15066">MPSSCARAWARSWKCWGSRPVEPVGGEPAAQGAGGPGAADAPEAPGNGPGSPGAPDGDAQSGAPVDCYVLFRGHTDGLALFGALKGTGVDARISPTPRAARAECGMSLLVSCDDEERIRAVAQACGAHIEGVARLPRQIRPDRDRYC</sequence>
<evidence type="ECO:0000313" key="3">
    <source>
        <dbReference type="EMBL" id="ROT88210.1"/>
    </source>
</evidence>
<accession>A0A423UHC7</accession>
<evidence type="ECO:0000256" key="1">
    <source>
        <dbReference type="SAM" id="MobiDB-lite"/>
    </source>
</evidence>
<dbReference type="AlphaFoldDB" id="A0A423UHC7"/>
<evidence type="ECO:0000313" key="4">
    <source>
        <dbReference type="Proteomes" id="UP000285258"/>
    </source>
</evidence>
<protein>
    <submittedName>
        <fullName evidence="3">DUF3343 domain-containing protein</fullName>
    </submittedName>
</protein>
<evidence type="ECO:0000259" key="2">
    <source>
        <dbReference type="Pfam" id="PF11823"/>
    </source>
</evidence>
<name>A0A423UHC7_9ACTN</name>
<dbReference type="EMBL" id="QIBW01000021">
    <property type="protein sequence ID" value="ROT88210.1"/>
    <property type="molecule type" value="Genomic_DNA"/>
</dbReference>
<dbReference type="InterPro" id="IPR021778">
    <property type="entry name" value="Se/S_carrier-like"/>
</dbReference>
<feature type="compositionally biased region" description="Low complexity" evidence="1">
    <location>
        <begin position="22"/>
        <end position="31"/>
    </location>
</feature>
<organism evidence="3 4">
    <name type="scientific">Gordonibacter urolithinfaciens</name>
    <dbReference type="NCBI Taxonomy" id="1335613"/>
    <lineage>
        <taxon>Bacteria</taxon>
        <taxon>Bacillati</taxon>
        <taxon>Actinomycetota</taxon>
        <taxon>Coriobacteriia</taxon>
        <taxon>Eggerthellales</taxon>
        <taxon>Eggerthellaceae</taxon>
        <taxon>Gordonibacter</taxon>
    </lineage>
</organism>
<feature type="region of interest" description="Disordered" evidence="1">
    <location>
        <begin position="17"/>
        <end position="60"/>
    </location>
</feature>
<dbReference type="Pfam" id="PF11823">
    <property type="entry name" value="Se_S_carrier"/>
    <property type="match status" value="1"/>
</dbReference>
<gene>
    <name evidence="3" type="ORF">DMP12_13065</name>
</gene>